<keyword evidence="3" id="KW-1185">Reference proteome</keyword>
<reference evidence="2 3" key="1">
    <citation type="submission" date="2024-09" db="EMBL/GenBank/DDBJ databases">
        <authorList>
            <person name="Sun Q."/>
            <person name="Mori K."/>
        </authorList>
    </citation>
    <scope>NUCLEOTIDE SEQUENCE [LARGE SCALE GENOMIC DNA]</scope>
    <source>
        <strain evidence="2 3">KCTC 23076</strain>
    </source>
</reference>
<gene>
    <name evidence="2" type="ORF">ACFFGH_27825</name>
</gene>
<comment type="caution">
    <text evidence="2">The sequence shown here is derived from an EMBL/GenBank/DDBJ whole genome shotgun (WGS) entry which is preliminary data.</text>
</comment>
<sequence>MGNKCGQLADGTGVEVLTFLDDHSRLAISITAHPVVTGPVVLAQFCRNTENDGPPASRLTATGWCSPPASAAA</sequence>
<protein>
    <submittedName>
        <fullName evidence="2">Uncharacterized protein</fullName>
    </submittedName>
</protein>
<dbReference type="RefSeq" id="WP_386674672.1">
    <property type="nucleotide sequence ID" value="NZ_JBHLTG010000008.1"/>
</dbReference>
<dbReference type="Proteomes" id="UP001589896">
    <property type="component" value="Unassembled WGS sequence"/>
</dbReference>
<evidence type="ECO:0000313" key="2">
    <source>
        <dbReference type="EMBL" id="MFC0681657.1"/>
    </source>
</evidence>
<evidence type="ECO:0000313" key="3">
    <source>
        <dbReference type="Proteomes" id="UP001589896"/>
    </source>
</evidence>
<accession>A0ABV6RYW0</accession>
<organism evidence="2 3">
    <name type="scientific">Lysobacter korlensis</name>
    <dbReference type="NCBI Taxonomy" id="553636"/>
    <lineage>
        <taxon>Bacteria</taxon>
        <taxon>Pseudomonadati</taxon>
        <taxon>Pseudomonadota</taxon>
        <taxon>Gammaproteobacteria</taxon>
        <taxon>Lysobacterales</taxon>
        <taxon>Lysobacteraceae</taxon>
        <taxon>Lysobacter</taxon>
    </lineage>
</organism>
<feature type="region of interest" description="Disordered" evidence="1">
    <location>
        <begin position="51"/>
        <end position="73"/>
    </location>
</feature>
<name>A0ABV6RYW0_9GAMM</name>
<dbReference type="EMBL" id="JBHLTG010000008">
    <property type="protein sequence ID" value="MFC0681657.1"/>
    <property type="molecule type" value="Genomic_DNA"/>
</dbReference>
<proteinExistence type="predicted"/>
<evidence type="ECO:0000256" key="1">
    <source>
        <dbReference type="SAM" id="MobiDB-lite"/>
    </source>
</evidence>